<dbReference type="InterPro" id="IPR050131">
    <property type="entry name" value="Peptidase_S8_subtilisin-like"/>
</dbReference>
<evidence type="ECO:0000256" key="4">
    <source>
        <dbReference type="ARBA" id="ARBA00022825"/>
    </source>
</evidence>
<keyword evidence="3 5" id="KW-0378">Hydrolase</keyword>
<feature type="active site" description="Charge relay system" evidence="5">
    <location>
        <position position="254"/>
    </location>
</feature>
<dbReference type="CDD" id="cd04077">
    <property type="entry name" value="Peptidases_S8_PCSK9_ProteinaseK_like"/>
    <property type="match status" value="1"/>
</dbReference>
<keyword evidence="7" id="KW-0732">Signal</keyword>
<dbReference type="OrthoDB" id="206201at2759"/>
<dbReference type="AlphaFoldDB" id="A0A2T9YCT2"/>
<evidence type="ECO:0000259" key="8">
    <source>
        <dbReference type="Pfam" id="PF00082"/>
    </source>
</evidence>
<dbReference type="PANTHER" id="PTHR43806">
    <property type="entry name" value="PEPTIDASE S8"/>
    <property type="match status" value="1"/>
</dbReference>
<dbReference type="EMBL" id="MBFT01000500">
    <property type="protein sequence ID" value="PVU90115.1"/>
    <property type="molecule type" value="Genomic_DNA"/>
</dbReference>
<feature type="active site" description="Charge relay system" evidence="5">
    <location>
        <position position="285"/>
    </location>
</feature>
<dbReference type="Pfam" id="PF00082">
    <property type="entry name" value="Peptidase_S8"/>
    <property type="match status" value="1"/>
</dbReference>
<evidence type="ECO:0000256" key="3">
    <source>
        <dbReference type="ARBA" id="ARBA00022801"/>
    </source>
</evidence>
<dbReference type="FunFam" id="3.40.50.200:FF:000016">
    <property type="entry name" value="Proprotein convertase subtilisin/kexin type 9"/>
    <property type="match status" value="1"/>
</dbReference>
<dbReference type="SUPFAM" id="SSF52743">
    <property type="entry name" value="Subtilisin-like"/>
    <property type="match status" value="1"/>
</dbReference>
<dbReference type="InterPro" id="IPR023828">
    <property type="entry name" value="Peptidase_S8_Ser-AS"/>
</dbReference>
<dbReference type="PRINTS" id="PR00723">
    <property type="entry name" value="SUBTILISIN"/>
</dbReference>
<dbReference type="InterPro" id="IPR015500">
    <property type="entry name" value="Peptidase_S8_subtilisin-rel"/>
</dbReference>
<comment type="caution">
    <text evidence="9">The sequence shown here is derived from an EMBL/GenBank/DDBJ whole genome shotgun (WGS) entry which is preliminary data.</text>
</comment>
<dbReference type="STRING" id="61424.A0A2T9YCT2"/>
<accession>A0A2T9YCT2</accession>
<organism evidence="9 10">
    <name type="scientific">Furculomyces boomerangus</name>
    <dbReference type="NCBI Taxonomy" id="61424"/>
    <lineage>
        <taxon>Eukaryota</taxon>
        <taxon>Fungi</taxon>
        <taxon>Fungi incertae sedis</taxon>
        <taxon>Zoopagomycota</taxon>
        <taxon>Kickxellomycotina</taxon>
        <taxon>Harpellomycetes</taxon>
        <taxon>Harpellales</taxon>
        <taxon>Harpellaceae</taxon>
        <taxon>Furculomyces</taxon>
    </lineage>
</organism>
<gene>
    <name evidence="9" type="ORF">BB559_004787</name>
</gene>
<evidence type="ECO:0000256" key="1">
    <source>
        <dbReference type="ARBA" id="ARBA00011073"/>
    </source>
</evidence>
<evidence type="ECO:0000313" key="10">
    <source>
        <dbReference type="Proteomes" id="UP000245699"/>
    </source>
</evidence>
<name>A0A2T9YCT2_9FUNG</name>
<protein>
    <recommendedName>
        <fullName evidence="8">Peptidase S8/S53 domain-containing protein</fullName>
    </recommendedName>
</protein>
<feature type="active site" description="Charge relay system" evidence="5">
    <location>
        <position position="444"/>
    </location>
</feature>
<proteinExistence type="inferred from homology"/>
<evidence type="ECO:0000256" key="5">
    <source>
        <dbReference type="PROSITE-ProRule" id="PRU01240"/>
    </source>
</evidence>
<dbReference type="PROSITE" id="PS00138">
    <property type="entry name" value="SUBTILASE_SER"/>
    <property type="match status" value="1"/>
</dbReference>
<dbReference type="PROSITE" id="PS51892">
    <property type="entry name" value="SUBTILASE"/>
    <property type="match status" value="1"/>
</dbReference>
<dbReference type="Gene3D" id="3.40.50.200">
    <property type="entry name" value="Peptidase S8/S53 domain"/>
    <property type="match status" value="1"/>
</dbReference>
<dbReference type="GO" id="GO:0004252">
    <property type="term" value="F:serine-type endopeptidase activity"/>
    <property type="evidence" value="ECO:0007669"/>
    <property type="project" value="UniProtKB-UniRule"/>
</dbReference>
<dbReference type="GO" id="GO:0006508">
    <property type="term" value="P:proteolysis"/>
    <property type="evidence" value="ECO:0007669"/>
    <property type="project" value="UniProtKB-KW"/>
</dbReference>
<evidence type="ECO:0000256" key="6">
    <source>
        <dbReference type="RuleBase" id="RU003355"/>
    </source>
</evidence>
<feature type="domain" description="Peptidase S8/S53" evidence="8">
    <location>
        <begin position="245"/>
        <end position="475"/>
    </location>
</feature>
<reference evidence="9 10" key="1">
    <citation type="journal article" date="2018" name="MBio">
        <title>Comparative Genomics Reveals the Core Gene Toolbox for the Fungus-Insect Symbiosis.</title>
        <authorList>
            <person name="Wang Y."/>
            <person name="Stata M."/>
            <person name="Wang W."/>
            <person name="Stajich J.E."/>
            <person name="White M.M."/>
            <person name="Moncalvo J.M."/>
        </authorList>
    </citation>
    <scope>NUCLEOTIDE SEQUENCE [LARGE SCALE GENOMIC DNA]</scope>
    <source>
        <strain evidence="9 10">AUS-77-4</strain>
    </source>
</reference>
<dbReference type="Proteomes" id="UP000245699">
    <property type="component" value="Unassembled WGS sequence"/>
</dbReference>
<evidence type="ECO:0000256" key="7">
    <source>
        <dbReference type="SAM" id="SignalP"/>
    </source>
</evidence>
<dbReference type="PROSITE" id="PS00136">
    <property type="entry name" value="SUBTILASE_ASP"/>
    <property type="match status" value="1"/>
</dbReference>
<feature type="chain" id="PRO_5015419838" description="Peptidase S8/S53 domain-containing protein" evidence="7">
    <location>
        <begin position="20"/>
        <end position="500"/>
    </location>
</feature>
<evidence type="ECO:0000256" key="2">
    <source>
        <dbReference type="ARBA" id="ARBA00022670"/>
    </source>
</evidence>
<keyword evidence="4 5" id="KW-0720">Serine protease</keyword>
<keyword evidence="10" id="KW-1185">Reference proteome</keyword>
<keyword evidence="2 5" id="KW-0645">Protease</keyword>
<dbReference type="InterPro" id="IPR022398">
    <property type="entry name" value="Peptidase_S8_His-AS"/>
</dbReference>
<dbReference type="GO" id="GO:0005615">
    <property type="term" value="C:extracellular space"/>
    <property type="evidence" value="ECO:0007669"/>
    <property type="project" value="TreeGrafter"/>
</dbReference>
<dbReference type="InterPro" id="IPR036852">
    <property type="entry name" value="Peptidase_S8/S53_dom_sf"/>
</dbReference>
<dbReference type="InterPro" id="IPR000209">
    <property type="entry name" value="Peptidase_S8/S53_dom"/>
</dbReference>
<dbReference type="PROSITE" id="PS00137">
    <property type="entry name" value="SUBTILASE_HIS"/>
    <property type="match status" value="1"/>
</dbReference>
<dbReference type="InterPro" id="IPR034193">
    <property type="entry name" value="PCSK9_ProteinaseK-like"/>
</dbReference>
<dbReference type="InterPro" id="IPR023827">
    <property type="entry name" value="Peptidase_S8_Asp-AS"/>
</dbReference>
<evidence type="ECO:0000313" key="9">
    <source>
        <dbReference type="EMBL" id="PVU90115.1"/>
    </source>
</evidence>
<comment type="similarity">
    <text evidence="1 5 6">Belongs to the peptidase S8 family.</text>
</comment>
<dbReference type="PANTHER" id="PTHR43806:SF11">
    <property type="entry name" value="CEREVISIN-RELATED"/>
    <property type="match status" value="1"/>
</dbReference>
<sequence>MKHFKIAALLLLAAQPVFSKNYGKRKGGKAQVYSFLTQSDKVVANTLGSSDNTKKNYTVVLNLDVNQLAADPQSVGIQPNGTAQSDQNNPLFKTEVATEFVKQHLNNVTSDALSANPSANTINADDLNINVIGNFVSYSGELGDETVQQLQDMSDVGYIQQDGTITLDDKIDPVVYDTSVFFNQTSLKSSDIQNHTTIQFRPRQTQGGIYQRYAPWSLSRLSSRADSQNIYPYGPGFHLPEGNDGAGVVVYIMDTGVSINHREFEGRASYGKNYVQEVDDDTNGHGTAVASLVAGKTFGVAKKARIISYKVSDQSGSGVVANFISALSDITNDISTATDGRIASIVVCSSTVGSINLPFNAAVEALTDFGIAYVAPAGNNKKDGCRVSPVSSKFAIVVGSTNSLDGYSPVTNYGTCVDLYAPGVSVLAASNLGPNINAVVDGTSFAAPLVAGIAAVDLSNNPNLTPQQIKQNLLDYSIKNILTSTLPNSVNALAQVPDSF</sequence>
<feature type="signal peptide" evidence="7">
    <location>
        <begin position="1"/>
        <end position="19"/>
    </location>
</feature>